<dbReference type="Pfam" id="PF01943">
    <property type="entry name" value="Polysacc_synt"/>
    <property type="match status" value="1"/>
</dbReference>
<feature type="transmembrane region" description="Helical" evidence="7">
    <location>
        <begin position="243"/>
        <end position="264"/>
    </location>
</feature>
<dbReference type="InterPro" id="IPR050833">
    <property type="entry name" value="Poly_Biosynth_Transport"/>
</dbReference>
<dbReference type="CDD" id="cd13128">
    <property type="entry name" value="MATE_Wzx_like"/>
    <property type="match status" value="1"/>
</dbReference>
<keyword evidence="5 7" id="KW-0472">Membrane</keyword>
<dbReference type="Proteomes" id="UP000231932">
    <property type="component" value="Chromosome"/>
</dbReference>
<proteinExistence type="predicted"/>
<feature type="transmembrane region" description="Helical" evidence="7">
    <location>
        <begin position="218"/>
        <end position="237"/>
    </location>
</feature>
<keyword evidence="2" id="KW-1003">Cell membrane</keyword>
<feature type="compositionally biased region" description="Basic and acidic residues" evidence="6">
    <location>
        <begin position="22"/>
        <end position="36"/>
    </location>
</feature>
<reference evidence="9" key="1">
    <citation type="submission" date="2017-11" db="EMBL/GenBank/DDBJ databases">
        <title>Complete Genome Sequence of Kyrpidia sp. Strain EA-1, a thermophilic, hydrogen-oxidizing Bacterium, isolated from the Azores.</title>
        <authorList>
            <person name="Reiner J.E."/>
            <person name="Lapp C.J."/>
            <person name="Bunk B."/>
            <person name="Gescher J."/>
        </authorList>
    </citation>
    <scope>NUCLEOTIDE SEQUENCE [LARGE SCALE GENOMIC DNA]</scope>
    <source>
        <strain evidence="9">EA-1</strain>
    </source>
</reference>
<evidence type="ECO:0000256" key="3">
    <source>
        <dbReference type="ARBA" id="ARBA00022692"/>
    </source>
</evidence>
<feature type="transmembrane region" description="Helical" evidence="7">
    <location>
        <begin position="425"/>
        <end position="445"/>
    </location>
</feature>
<feature type="transmembrane region" description="Helical" evidence="7">
    <location>
        <begin position="82"/>
        <end position="105"/>
    </location>
</feature>
<feature type="transmembrane region" description="Helical" evidence="7">
    <location>
        <begin position="276"/>
        <end position="294"/>
    </location>
</feature>
<sequence>MYPKMKAPHCSPCWKIGGPSRDQGRSDSPARFKTKGDGAGAPRRGAFALPIPLSVAPGGGSGNLTKRAVHPLSGMRILKNAVYLFASNVLVRLVGAVAAILVARYLGAKDYGILSVALAFSVVTGYFTDLGLSHTFIRDGTKPGADLGRLLAGFFKIRLLFGLGTAVVSVAVVQSLYPDPGMRRVLYWVVMPTILGAAFQGVGAVYFQVVQKMQYTALIRAVAGLLSAGALFLGMALRWPLDFLAPIYGLAAVAGGLLSLWLVGHRVSFFSGWDRSLLRGLGSFTLGGLVIMLLNQMGPLVLERVTDLVAVGYFAAAFRIPSVLYQIPGVLAEAYYPQLFAHGNRRDEDAHLRLNVLELKMMSALGVMMALPFLLYPAWWIHLLFGPRWADAAPALTILSWMVFMQSINYPLADALTTKGMQSRRTAVLVAVLVVGAAAYAVLGARWGSTGGALAALVVECLSMIGFVLMNPTGWRLLLQGAARNAAVAAAAVFLGFLWVRDWSPFVGMPVLEMGAGLAIVAMDSDIRRRLQEMWEKVQERIPRIRREGGGP</sequence>
<gene>
    <name evidence="8" type="ORF">CVV65_00430</name>
</gene>
<evidence type="ECO:0000313" key="8">
    <source>
        <dbReference type="EMBL" id="ATY83634.1"/>
    </source>
</evidence>
<keyword evidence="4 7" id="KW-1133">Transmembrane helix</keyword>
<dbReference type="PANTHER" id="PTHR30250">
    <property type="entry name" value="PST FAMILY PREDICTED COLANIC ACID TRANSPORTER"/>
    <property type="match status" value="1"/>
</dbReference>
<name>A0A2K8N258_9BACL</name>
<feature type="transmembrane region" description="Helical" evidence="7">
    <location>
        <begin position="185"/>
        <end position="206"/>
    </location>
</feature>
<evidence type="ECO:0000256" key="7">
    <source>
        <dbReference type="SAM" id="Phobius"/>
    </source>
</evidence>
<accession>A0A2K8N258</accession>
<evidence type="ECO:0000313" key="9">
    <source>
        <dbReference type="Proteomes" id="UP000231932"/>
    </source>
</evidence>
<keyword evidence="3 7" id="KW-0812">Transmembrane</keyword>
<feature type="transmembrane region" description="Helical" evidence="7">
    <location>
        <begin position="451"/>
        <end position="470"/>
    </location>
</feature>
<feature type="transmembrane region" description="Helical" evidence="7">
    <location>
        <begin position="357"/>
        <end position="380"/>
    </location>
</feature>
<feature type="transmembrane region" description="Helical" evidence="7">
    <location>
        <begin position="153"/>
        <end position="173"/>
    </location>
</feature>
<feature type="region of interest" description="Disordered" evidence="6">
    <location>
        <begin position="13"/>
        <end position="42"/>
    </location>
</feature>
<dbReference type="AlphaFoldDB" id="A0A2K8N258"/>
<evidence type="ECO:0000256" key="2">
    <source>
        <dbReference type="ARBA" id="ARBA00022475"/>
    </source>
</evidence>
<comment type="subcellular location">
    <subcellularLocation>
        <location evidence="1">Cell membrane</location>
        <topology evidence="1">Multi-pass membrane protein</topology>
    </subcellularLocation>
</comment>
<dbReference type="InterPro" id="IPR002797">
    <property type="entry name" value="Polysacc_synth"/>
</dbReference>
<organism evidence="8 9">
    <name type="scientific">Kyrpidia spormannii</name>
    <dbReference type="NCBI Taxonomy" id="2055160"/>
    <lineage>
        <taxon>Bacteria</taxon>
        <taxon>Bacillati</taxon>
        <taxon>Bacillota</taxon>
        <taxon>Bacilli</taxon>
        <taxon>Bacillales</taxon>
        <taxon>Alicyclobacillaceae</taxon>
        <taxon>Kyrpidia</taxon>
    </lineage>
</organism>
<feature type="transmembrane region" description="Helical" evidence="7">
    <location>
        <begin position="392"/>
        <end position="413"/>
    </location>
</feature>
<evidence type="ECO:0000256" key="1">
    <source>
        <dbReference type="ARBA" id="ARBA00004651"/>
    </source>
</evidence>
<dbReference type="PANTHER" id="PTHR30250:SF11">
    <property type="entry name" value="O-ANTIGEN TRANSPORTER-RELATED"/>
    <property type="match status" value="1"/>
</dbReference>
<keyword evidence="9" id="KW-1185">Reference proteome</keyword>
<evidence type="ECO:0000256" key="5">
    <source>
        <dbReference type="ARBA" id="ARBA00023136"/>
    </source>
</evidence>
<dbReference type="KEGG" id="kyr:CVV65_00430"/>
<evidence type="ECO:0000256" key="6">
    <source>
        <dbReference type="SAM" id="MobiDB-lite"/>
    </source>
</evidence>
<dbReference type="GO" id="GO:0005886">
    <property type="term" value="C:plasma membrane"/>
    <property type="evidence" value="ECO:0007669"/>
    <property type="project" value="UniProtKB-SubCell"/>
</dbReference>
<dbReference type="EMBL" id="CP024955">
    <property type="protein sequence ID" value="ATY83634.1"/>
    <property type="molecule type" value="Genomic_DNA"/>
</dbReference>
<feature type="transmembrane region" description="Helical" evidence="7">
    <location>
        <begin position="482"/>
        <end position="500"/>
    </location>
</feature>
<feature type="transmembrane region" description="Helical" evidence="7">
    <location>
        <begin position="111"/>
        <end position="132"/>
    </location>
</feature>
<feature type="transmembrane region" description="Helical" evidence="7">
    <location>
        <begin position="314"/>
        <end position="336"/>
    </location>
</feature>
<evidence type="ECO:0000256" key="4">
    <source>
        <dbReference type="ARBA" id="ARBA00022989"/>
    </source>
</evidence>
<feature type="transmembrane region" description="Helical" evidence="7">
    <location>
        <begin position="506"/>
        <end position="523"/>
    </location>
</feature>
<protein>
    <submittedName>
        <fullName evidence="8">Flippase</fullName>
    </submittedName>
</protein>